<evidence type="ECO:0000313" key="4">
    <source>
        <dbReference type="Proteomes" id="UP001154322"/>
    </source>
</evidence>
<reference evidence="3" key="1">
    <citation type="submission" date="2022-06" db="EMBL/GenBank/DDBJ databases">
        <authorList>
            <person name="Dietemann V."/>
            <person name="Ory F."/>
            <person name="Dainat B."/>
            <person name="Oberhansli S."/>
        </authorList>
    </citation>
    <scope>NUCLEOTIDE SEQUENCE</scope>
    <source>
        <strain evidence="3">Ena-SAMPLE-TAB-26-04-2022-14:26:32:270-5432</strain>
    </source>
</reference>
<dbReference type="RefSeq" id="WP_213431249.1">
    <property type="nucleotide sequence ID" value="NZ_AP031286.1"/>
</dbReference>
<feature type="domain" description="Recombinase" evidence="2">
    <location>
        <begin position="174"/>
        <end position="303"/>
    </location>
</feature>
<protein>
    <submittedName>
        <fullName evidence="3">Recombinase family protein</fullName>
    </submittedName>
</protein>
<dbReference type="PANTHER" id="PTHR30461:SF23">
    <property type="entry name" value="DNA RECOMBINASE-RELATED"/>
    <property type="match status" value="1"/>
</dbReference>
<dbReference type="InterPro" id="IPR006119">
    <property type="entry name" value="Resolv_N"/>
</dbReference>
<dbReference type="PROSITE" id="PS51737">
    <property type="entry name" value="RECOMBINASE_DNA_BIND"/>
    <property type="match status" value="1"/>
</dbReference>
<comment type="caution">
    <text evidence="3">The sequence shown here is derived from an EMBL/GenBank/DDBJ whole genome shotgun (WGS) entry which is preliminary data.</text>
</comment>
<dbReference type="PANTHER" id="PTHR30461">
    <property type="entry name" value="DNA-INVERTASE FROM LAMBDOID PROPHAGE"/>
    <property type="match status" value="1"/>
</dbReference>
<dbReference type="SUPFAM" id="SSF53041">
    <property type="entry name" value="Resolvase-like"/>
    <property type="match status" value="1"/>
</dbReference>
<dbReference type="Gene3D" id="3.40.50.1390">
    <property type="entry name" value="Resolvase, N-terminal catalytic domain"/>
    <property type="match status" value="1"/>
</dbReference>
<proteinExistence type="predicted"/>
<evidence type="ECO:0000313" key="3">
    <source>
        <dbReference type="EMBL" id="CAH8246027.1"/>
    </source>
</evidence>
<organism evidence="3 4">
    <name type="scientific">Paenibacillus melissococcoides</name>
    <dbReference type="NCBI Taxonomy" id="2912268"/>
    <lineage>
        <taxon>Bacteria</taxon>
        <taxon>Bacillati</taxon>
        <taxon>Bacillota</taxon>
        <taxon>Bacilli</taxon>
        <taxon>Bacillales</taxon>
        <taxon>Paenibacillaceae</taxon>
        <taxon>Paenibacillus</taxon>
    </lineage>
</organism>
<accession>A0ABM9G345</accession>
<dbReference type="Gene3D" id="3.90.1750.20">
    <property type="entry name" value="Putative Large Serine Recombinase, Chain B, Domain 2"/>
    <property type="match status" value="1"/>
</dbReference>
<dbReference type="PROSITE" id="PS51736">
    <property type="entry name" value="RECOMBINASES_3"/>
    <property type="match status" value="1"/>
</dbReference>
<dbReference type="InterPro" id="IPR050639">
    <property type="entry name" value="SSR_resolvase"/>
</dbReference>
<dbReference type="InterPro" id="IPR038109">
    <property type="entry name" value="DNA_bind_recomb_sf"/>
</dbReference>
<dbReference type="InterPro" id="IPR011109">
    <property type="entry name" value="DNA_bind_recombinase_dom"/>
</dbReference>
<gene>
    <name evidence="3" type="ORF">WJ0W_003264</name>
</gene>
<dbReference type="CDD" id="cd00338">
    <property type="entry name" value="Ser_Recombinase"/>
    <property type="match status" value="1"/>
</dbReference>
<dbReference type="Pfam" id="PF00239">
    <property type="entry name" value="Resolvase"/>
    <property type="match status" value="1"/>
</dbReference>
<dbReference type="InterPro" id="IPR036162">
    <property type="entry name" value="Resolvase-like_N_sf"/>
</dbReference>
<dbReference type="Proteomes" id="UP001154322">
    <property type="component" value="Unassembled WGS sequence"/>
</dbReference>
<sequence length="544" mass="63109">MYLDAKKLIELGVENIINYLRRSRADIEYEKKTGEDTLKKQTEIMDRVLTPYGIPFIQRTEIGSGDKISTRPVFQGIIEELRAGIYQAIAVKEIPRLGRGSYTDMGTIYDLIIEKNIYIITQYRVFDPSNPADLRQIRFELFMSREEFETTRERLMSGRIGSAWDGKWVAGAPPYGYDYDEKSGKLVINEEQAKAVRDLFEMYINGIPVPNNNTGEIEFKDAGYYSLATHFKRNTNYLTPSGTKEWNTMVVKKLLLADRFIGVARFKPRGMEPIVIEDAHEAIIDLDTWEKVQAKIQDRRDNYSKYPRTRSGYSTCELASLVVCKKCGRRMIRSFSSQPYKKKNGEVVYHDKESLWCRQAGCSYLSYRAIEKEILRSLEILQELDSNRLESIMVGLISERPTERLEEAKTNALSILKERRLNLKKRMNFIYDKYEDGKYDDEVFMERKQSIEIELSEIDELERAYSEAAPSKQSNKVDSAVVKKNITTILQAYQSTDNKEKKNDILRAVLDSVTVELTEPRQGRRPARFNLYPKLRADILKPIF</sequence>
<dbReference type="Pfam" id="PF07508">
    <property type="entry name" value="Recombinase"/>
    <property type="match status" value="1"/>
</dbReference>
<dbReference type="SMART" id="SM00857">
    <property type="entry name" value="Resolvase"/>
    <property type="match status" value="1"/>
</dbReference>
<dbReference type="EMBL" id="CALYLO010000004">
    <property type="protein sequence ID" value="CAH8246027.1"/>
    <property type="molecule type" value="Genomic_DNA"/>
</dbReference>
<name>A0ABM9G345_9BACL</name>
<evidence type="ECO:0000259" key="1">
    <source>
        <dbReference type="PROSITE" id="PS51736"/>
    </source>
</evidence>
<keyword evidence="4" id="KW-1185">Reference proteome</keyword>
<feature type="domain" description="Resolvase/invertase-type recombinase catalytic" evidence="1">
    <location>
        <begin position="15"/>
        <end position="166"/>
    </location>
</feature>
<evidence type="ECO:0000259" key="2">
    <source>
        <dbReference type="PROSITE" id="PS51737"/>
    </source>
</evidence>